<dbReference type="GeneID" id="87937889"/>
<dbReference type="PROSITE" id="PS50011">
    <property type="entry name" value="PROTEIN_KINASE_DOM"/>
    <property type="match status" value="1"/>
</dbReference>
<feature type="compositionally biased region" description="Basic and acidic residues" evidence="1">
    <location>
        <begin position="19"/>
        <end position="28"/>
    </location>
</feature>
<dbReference type="SMART" id="SM00220">
    <property type="entry name" value="S_TKc"/>
    <property type="match status" value="1"/>
</dbReference>
<organism evidence="3 4">
    <name type="scientific">Colletotrichum destructivum</name>
    <dbReference type="NCBI Taxonomy" id="34406"/>
    <lineage>
        <taxon>Eukaryota</taxon>
        <taxon>Fungi</taxon>
        <taxon>Dikarya</taxon>
        <taxon>Ascomycota</taxon>
        <taxon>Pezizomycotina</taxon>
        <taxon>Sordariomycetes</taxon>
        <taxon>Hypocreomycetidae</taxon>
        <taxon>Glomerellales</taxon>
        <taxon>Glomerellaceae</taxon>
        <taxon>Colletotrichum</taxon>
        <taxon>Colletotrichum destructivum species complex</taxon>
    </lineage>
</organism>
<dbReference type="Pfam" id="PF00069">
    <property type="entry name" value="Pkinase"/>
    <property type="match status" value="1"/>
</dbReference>
<evidence type="ECO:0000313" key="3">
    <source>
        <dbReference type="EMBL" id="WQF76372.1"/>
    </source>
</evidence>
<evidence type="ECO:0000313" key="4">
    <source>
        <dbReference type="Proteomes" id="UP001322277"/>
    </source>
</evidence>
<dbReference type="CDD" id="cd00180">
    <property type="entry name" value="PKc"/>
    <property type="match status" value="1"/>
</dbReference>
<reference evidence="4" key="1">
    <citation type="journal article" date="2023" name="bioRxiv">
        <title>Complete genome of the Medicago anthracnose fungus, Colletotrichum destructivum, reveals a mini-chromosome-like region within a core chromosome.</title>
        <authorList>
            <person name="Lapalu N."/>
            <person name="Simon A."/>
            <person name="Lu A."/>
            <person name="Plaumann P.-L."/>
            <person name="Amselem J."/>
            <person name="Pigne S."/>
            <person name="Auger A."/>
            <person name="Koch C."/>
            <person name="Dallery J.-F."/>
            <person name="O'Connell R.J."/>
        </authorList>
    </citation>
    <scope>NUCLEOTIDE SEQUENCE [LARGE SCALE GENOMIC DNA]</scope>
    <source>
        <strain evidence="4">CBS 520.97</strain>
    </source>
</reference>
<evidence type="ECO:0000256" key="1">
    <source>
        <dbReference type="SAM" id="MobiDB-lite"/>
    </source>
</evidence>
<dbReference type="PANTHER" id="PTHR24359:SF37">
    <property type="entry name" value="PROTEIN KINASE DOMAIN-CONTAINING PROTEIN"/>
    <property type="match status" value="1"/>
</dbReference>
<feature type="region of interest" description="Disordered" evidence="1">
    <location>
        <begin position="1"/>
        <end position="84"/>
    </location>
</feature>
<dbReference type="EMBL" id="CP137305">
    <property type="protein sequence ID" value="WQF76372.1"/>
    <property type="molecule type" value="Genomic_DNA"/>
</dbReference>
<sequence>MSFREDGLKHSVPILLEPQDLKLPEERPNSSPGTPTAWNTNHNVSRQDIHGPLAPDQNSNHLSPGESRTSAGRARFDDEVSVHTRRDRGYKAAAWRLQQETPDSSVPPNLAKAEDNLVGIGSIFNPQSQHRPTSGSSFIEVMANCIEASLVAYAGKPGAAKWLPVNKLLEITNEEDVHRALSEACKGRGLAETILREYAAKVCGRLSYTDRAGQPTSSLGSRSMFAILVMINKVDEIMCFIDHGFTDENLPLVPYGENDFPAYPGGLNPGEVQCFDLGKTWDRLQWRTFLSYQSTMRSPFFELRQSEKRLPHYELDRSTVLPFINDHGTRETTHGGFSMVRRIQIHSAHHDEDCSSGDPSFAVKELHSSNDSFDKRHEHNFKQEVRGWAKSAGVSEHPHLTRLLATWSQDGKWSLLFPWAQGNLNGFWERMSTPKRSPRLVKWVSKQCLGLAEGLHRIHKSRSDPKRQWGIHGDIKPQNILWFDDPNDDQGILAISDFGFTRFHGEETRSNALPVGLSPTYRAPEYDTINKISRAADIWALSCVYLEFVTWYLKGHDGVREFVRRRIEDDRGEAPIKSDKFFNFTQPHADKRNITVEVKQSVIKWIAELRQTSYCNQYFKELLNLIQHKLFCVEPKTRERCDTLVLQLRELPVATYDYEATALLDDCSNIIPRVRDGEPPECGGLTPSTSHTLYDVRNTWHSYSDRGSDRSEGLDNSQDYANSSNAPLASCGETGLENPGYLFASQDTERELTWKKLFSSTEETPLLGSSEYLNASSRQKDASWWSFSGILGILKQCFHGIDP</sequence>
<protein>
    <recommendedName>
        <fullName evidence="2">Protein kinase domain-containing protein</fullName>
    </recommendedName>
</protein>
<dbReference type="Gene3D" id="1.10.510.10">
    <property type="entry name" value="Transferase(Phosphotransferase) domain 1"/>
    <property type="match status" value="1"/>
</dbReference>
<dbReference type="Proteomes" id="UP001322277">
    <property type="component" value="Chromosome 1"/>
</dbReference>
<dbReference type="AlphaFoldDB" id="A0AAX4HZ59"/>
<dbReference type="KEGG" id="cdet:87937889"/>
<dbReference type="GO" id="GO:0004674">
    <property type="term" value="F:protein serine/threonine kinase activity"/>
    <property type="evidence" value="ECO:0007669"/>
    <property type="project" value="TreeGrafter"/>
</dbReference>
<evidence type="ECO:0000259" key="2">
    <source>
        <dbReference type="PROSITE" id="PS50011"/>
    </source>
</evidence>
<accession>A0AAX4HZ59</accession>
<name>A0AAX4HZ59_9PEZI</name>
<dbReference type="SUPFAM" id="SSF56112">
    <property type="entry name" value="Protein kinase-like (PK-like)"/>
    <property type="match status" value="1"/>
</dbReference>
<feature type="domain" description="Protein kinase" evidence="2">
    <location>
        <begin position="326"/>
        <end position="654"/>
    </location>
</feature>
<dbReference type="PANTHER" id="PTHR24359">
    <property type="entry name" value="SERINE/THREONINE-PROTEIN KINASE SBK1"/>
    <property type="match status" value="1"/>
</dbReference>
<dbReference type="GO" id="GO:0005524">
    <property type="term" value="F:ATP binding"/>
    <property type="evidence" value="ECO:0007669"/>
    <property type="project" value="InterPro"/>
</dbReference>
<feature type="compositionally biased region" description="Basic and acidic residues" evidence="1">
    <location>
        <begin position="74"/>
        <end position="84"/>
    </location>
</feature>
<keyword evidence="4" id="KW-1185">Reference proteome</keyword>
<proteinExistence type="predicted"/>
<dbReference type="InterPro" id="IPR000719">
    <property type="entry name" value="Prot_kinase_dom"/>
</dbReference>
<dbReference type="InterPro" id="IPR011009">
    <property type="entry name" value="Kinase-like_dom_sf"/>
</dbReference>
<dbReference type="RefSeq" id="XP_062773596.1">
    <property type="nucleotide sequence ID" value="XM_062917545.1"/>
</dbReference>
<feature type="compositionally biased region" description="Polar residues" evidence="1">
    <location>
        <begin position="56"/>
        <end position="70"/>
    </location>
</feature>
<gene>
    <name evidence="3" type="ORF">CDEST_01386</name>
</gene>
<feature type="compositionally biased region" description="Polar residues" evidence="1">
    <location>
        <begin position="29"/>
        <end position="46"/>
    </location>
</feature>